<dbReference type="EMBL" id="JASCZI010151552">
    <property type="protein sequence ID" value="MED6173464.1"/>
    <property type="molecule type" value="Genomic_DNA"/>
</dbReference>
<feature type="transmembrane region" description="Helical" evidence="1">
    <location>
        <begin position="116"/>
        <end position="136"/>
    </location>
</feature>
<reference evidence="3 4" key="1">
    <citation type="journal article" date="2023" name="Plants (Basel)">
        <title>Bridging the Gap: Combining Genomics and Transcriptomics Approaches to Understand Stylosanthes scabra, an Orphan Legume from the Brazilian Caatinga.</title>
        <authorList>
            <person name="Ferreira-Neto J.R.C."/>
            <person name="da Silva M.D."/>
            <person name="Binneck E."/>
            <person name="de Melo N.F."/>
            <person name="da Silva R.H."/>
            <person name="de Melo A.L.T.M."/>
            <person name="Pandolfi V."/>
            <person name="Bustamante F.O."/>
            <person name="Brasileiro-Vidal A.C."/>
            <person name="Benko-Iseppon A.M."/>
        </authorList>
    </citation>
    <scope>NUCLEOTIDE SEQUENCE [LARGE SCALE GENOMIC DNA]</scope>
    <source>
        <tissue evidence="3">Leaves</tissue>
    </source>
</reference>
<dbReference type="SUPFAM" id="SSF54277">
    <property type="entry name" value="CAD &amp; PB1 domains"/>
    <property type="match status" value="1"/>
</dbReference>
<proteinExistence type="predicted"/>
<organism evidence="3 4">
    <name type="scientific">Stylosanthes scabra</name>
    <dbReference type="NCBI Taxonomy" id="79078"/>
    <lineage>
        <taxon>Eukaryota</taxon>
        <taxon>Viridiplantae</taxon>
        <taxon>Streptophyta</taxon>
        <taxon>Embryophyta</taxon>
        <taxon>Tracheophyta</taxon>
        <taxon>Spermatophyta</taxon>
        <taxon>Magnoliopsida</taxon>
        <taxon>eudicotyledons</taxon>
        <taxon>Gunneridae</taxon>
        <taxon>Pentapetalae</taxon>
        <taxon>rosids</taxon>
        <taxon>fabids</taxon>
        <taxon>Fabales</taxon>
        <taxon>Fabaceae</taxon>
        <taxon>Papilionoideae</taxon>
        <taxon>50 kb inversion clade</taxon>
        <taxon>dalbergioids sensu lato</taxon>
        <taxon>Dalbergieae</taxon>
        <taxon>Pterocarpus clade</taxon>
        <taxon>Stylosanthes</taxon>
    </lineage>
</organism>
<dbReference type="Proteomes" id="UP001341840">
    <property type="component" value="Unassembled WGS sequence"/>
</dbReference>
<feature type="domain" description="PB1" evidence="2">
    <location>
        <begin position="7"/>
        <end position="95"/>
    </location>
</feature>
<dbReference type="Gene3D" id="3.10.20.90">
    <property type="entry name" value="Phosphatidylinositol 3-kinase Catalytic Subunit, Chain A, domain 1"/>
    <property type="match status" value="1"/>
</dbReference>
<dbReference type="InterPro" id="IPR000270">
    <property type="entry name" value="PB1_dom"/>
</dbReference>
<keyword evidence="4" id="KW-1185">Reference proteome</keyword>
<keyword evidence="1" id="KW-0812">Transmembrane</keyword>
<gene>
    <name evidence="3" type="ORF">PIB30_059706</name>
</gene>
<keyword evidence="1" id="KW-0472">Membrane</keyword>
<dbReference type="PANTHER" id="PTHR31066">
    <property type="entry name" value="OS05G0427100 PROTEIN-RELATED"/>
    <property type="match status" value="1"/>
</dbReference>
<evidence type="ECO:0000256" key="1">
    <source>
        <dbReference type="SAM" id="Phobius"/>
    </source>
</evidence>
<comment type="caution">
    <text evidence="3">The sequence shown here is derived from an EMBL/GenBank/DDBJ whole genome shotgun (WGS) entry which is preliminary data.</text>
</comment>
<dbReference type="Pfam" id="PF00564">
    <property type="entry name" value="PB1"/>
    <property type="match status" value="1"/>
</dbReference>
<accession>A0ABU6VIU4</accession>
<feature type="transmembrane region" description="Helical" evidence="1">
    <location>
        <begin position="228"/>
        <end position="248"/>
    </location>
</feature>
<name>A0ABU6VIU4_9FABA</name>
<dbReference type="PANTHER" id="PTHR31066:SF85">
    <property type="entry name" value="OS02G0809100 PROTEIN"/>
    <property type="match status" value="1"/>
</dbReference>
<dbReference type="SMART" id="SM00666">
    <property type="entry name" value="PB1"/>
    <property type="match status" value="1"/>
</dbReference>
<sequence length="272" mass="31040">MEMEIQEARFVCSYGGINKVLYVDRRIDFTGMVAQICGRFGLACNGHNFKYQLPGGNSLVSVTNDSDLDDMMLVLDQLYRDSPRSSRIRLFLFPNPNDVKRTTGNNWNLWDRKIGLNFRGVIISLLPLIVSFLRILCKPGAPLARSREEPVAVAEEEGEESFKEQAMGFLMAWCEILMELGRGCRDILRQNLLNEVSFVFRNRAPPCAKVSKRLNFLNDFLPEDRDPFHAWSIVVFVLVLALAGSFLIPIPSRLSDEFVSENDLYHNNLIEK</sequence>
<protein>
    <recommendedName>
        <fullName evidence="2">PB1 domain-containing protein</fullName>
    </recommendedName>
</protein>
<evidence type="ECO:0000313" key="3">
    <source>
        <dbReference type="EMBL" id="MED6173464.1"/>
    </source>
</evidence>
<evidence type="ECO:0000259" key="2">
    <source>
        <dbReference type="SMART" id="SM00666"/>
    </source>
</evidence>
<evidence type="ECO:0000313" key="4">
    <source>
        <dbReference type="Proteomes" id="UP001341840"/>
    </source>
</evidence>
<dbReference type="InterPro" id="IPR053198">
    <property type="entry name" value="Gynoecium_Dev_Regulator"/>
</dbReference>
<keyword evidence="1" id="KW-1133">Transmembrane helix</keyword>